<evidence type="ECO:0000256" key="2">
    <source>
        <dbReference type="ARBA" id="ARBA00022833"/>
    </source>
</evidence>
<feature type="domain" description="Alcohol dehydrogenase-like N-terminal" evidence="6">
    <location>
        <begin position="23"/>
        <end position="130"/>
    </location>
</feature>
<dbReference type="InterPro" id="IPR050129">
    <property type="entry name" value="Zn_alcohol_dh"/>
</dbReference>
<dbReference type="CDD" id="cd08261">
    <property type="entry name" value="Zn_ADH7"/>
    <property type="match status" value="1"/>
</dbReference>
<comment type="caution">
    <text evidence="7">The sequence shown here is derived from an EMBL/GenBank/DDBJ whole genome shotgun (WGS) entry which is preliminary data.</text>
</comment>
<dbReference type="Gene3D" id="3.40.50.720">
    <property type="entry name" value="NAD(P)-binding Rossmann-like Domain"/>
    <property type="match status" value="1"/>
</dbReference>
<name>A0ABS9RTU0_9GAMM</name>
<dbReference type="Pfam" id="PF08240">
    <property type="entry name" value="ADH_N"/>
    <property type="match status" value="1"/>
</dbReference>
<evidence type="ECO:0000256" key="4">
    <source>
        <dbReference type="RuleBase" id="RU361277"/>
    </source>
</evidence>
<dbReference type="InterPro" id="IPR011032">
    <property type="entry name" value="GroES-like_sf"/>
</dbReference>
<reference evidence="7 8" key="1">
    <citation type="submission" date="2022-02" db="EMBL/GenBank/DDBJ databases">
        <title>Halomonas fukangensis sp. nov., a halophilic bacterium isolated from a bulk soil of Kalidium foliatum at Fukang.</title>
        <authorList>
            <person name="Huang Y."/>
        </authorList>
    </citation>
    <scope>NUCLEOTIDE SEQUENCE [LARGE SCALE GENOMIC DNA]</scope>
    <source>
        <strain evidence="7 8">EGI 63088</strain>
    </source>
</reference>
<evidence type="ECO:0000259" key="6">
    <source>
        <dbReference type="Pfam" id="PF08240"/>
    </source>
</evidence>
<dbReference type="PROSITE" id="PS00059">
    <property type="entry name" value="ADH_ZINC"/>
    <property type="match status" value="1"/>
</dbReference>
<keyword evidence="1 4" id="KW-0479">Metal-binding</keyword>
<dbReference type="SUPFAM" id="SSF50129">
    <property type="entry name" value="GroES-like"/>
    <property type="match status" value="1"/>
</dbReference>
<evidence type="ECO:0000256" key="1">
    <source>
        <dbReference type="ARBA" id="ARBA00022723"/>
    </source>
</evidence>
<proteinExistence type="inferred from homology"/>
<accession>A0ABS9RTU0</accession>
<dbReference type="Gene3D" id="3.90.180.10">
    <property type="entry name" value="Medium-chain alcohol dehydrogenases, catalytic domain"/>
    <property type="match status" value="1"/>
</dbReference>
<evidence type="ECO:0000256" key="3">
    <source>
        <dbReference type="ARBA" id="ARBA00023002"/>
    </source>
</evidence>
<evidence type="ECO:0000259" key="5">
    <source>
        <dbReference type="Pfam" id="PF00107"/>
    </source>
</evidence>
<dbReference type="PANTHER" id="PTHR43401">
    <property type="entry name" value="L-THREONINE 3-DEHYDROGENASE"/>
    <property type="match status" value="1"/>
</dbReference>
<keyword evidence="8" id="KW-1185">Reference proteome</keyword>
<dbReference type="SUPFAM" id="SSF51735">
    <property type="entry name" value="NAD(P)-binding Rossmann-fold domains"/>
    <property type="match status" value="1"/>
</dbReference>
<dbReference type="RefSeq" id="WP_240567971.1">
    <property type="nucleotide sequence ID" value="NZ_JAKVPY010000008.1"/>
</dbReference>
<dbReference type="InterPro" id="IPR002328">
    <property type="entry name" value="ADH_Zn_CS"/>
</dbReference>
<dbReference type="Proteomes" id="UP001202117">
    <property type="component" value="Unassembled WGS sequence"/>
</dbReference>
<evidence type="ECO:0000313" key="8">
    <source>
        <dbReference type="Proteomes" id="UP001202117"/>
    </source>
</evidence>
<keyword evidence="2 4" id="KW-0862">Zinc</keyword>
<dbReference type="PANTHER" id="PTHR43401:SF3">
    <property type="entry name" value="L-GALACTONATE-5-DEHYDROGENASE"/>
    <property type="match status" value="1"/>
</dbReference>
<sequence length="356" mass="38427">MRTVVCQEPGRLILEERAAPSCGAGEALLRIRRVGVCGTDIHAFGGNQPYFQYPRVLGHELAGEIVAVGDQVDPALIGRNAYVIPYLHCGDCRACRQGRTNCCRHMQVIGVHRDGGMCDSLAVPVEQLVTSETLPLDQLALVECQAIGAHAVRRSGLTEGELAVVAGAGPIGMGVAQLARERRARVVVVDTNPERLAFCRDRLGITDTLNPVEEDVIAALEAISDGELADAVFDATGNPAAMQQGFDLVGHAGRYVLVSIVKADITFHDPDLHRKEMSLLSSRNATREDFDEVCRLMEAGRLPASAMITHRTELDDLPEYMPAWCAPDSGVIKAMIELDSPGYVSAEADNAPDHRQ</sequence>
<feature type="domain" description="Alcohol dehydrogenase-like C-terminal" evidence="5">
    <location>
        <begin position="170"/>
        <end position="298"/>
    </location>
</feature>
<dbReference type="Pfam" id="PF00107">
    <property type="entry name" value="ADH_zinc_N"/>
    <property type="match status" value="1"/>
</dbReference>
<protein>
    <submittedName>
        <fullName evidence="7">Zinc-binding alcohol dehydrogenase family protein</fullName>
    </submittedName>
</protein>
<dbReference type="EMBL" id="JAKVPY010000008">
    <property type="protein sequence ID" value="MCH4563261.1"/>
    <property type="molecule type" value="Genomic_DNA"/>
</dbReference>
<gene>
    <name evidence="7" type="ORF">MKP05_08980</name>
</gene>
<comment type="similarity">
    <text evidence="4">Belongs to the zinc-containing alcohol dehydrogenase family.</text>
</comment>
<keyword evidence="3" id="KW-0560">Oxidoreductase</keyword>
<comment type="cofactor">
    <cofactor evidence="4">
        <name>Zn(2+)</name>
        <dbReference type="ChEBI" id="CHEBI:29105"/>
    </cofactor>
</comment>
<dbReference type="InterPro" id="IPR036291">
    <property type="entry name" value="NAD(P)-bd_dom_sf"/>
</dbReference>
<organism evidence="7 8">
    <name type="scientific">Halomonas flagellata</name>
    <dbReference type="NCBI Taxonomy" id="2920385"/>
    <lineage>
        <taxon>Bacteria</taxon>
        <taxon>Pseudomonadati</taxon>
        <taxon>Pseudomonadota</taxon>
        <taxon>Gammaproteobacteria</taxon>
        <taxon>Oceanospirillales</taxon>
        <taxon>Halomonadaceae</taxon>
        <taxon>Halomonas</taxon>
    </lineage>
</organism>
<dbReference type="InterPro" id="IPR013149">
    <property type="entry name" value="ADH-like_C"/>
</dbReference>
<dbReference type="InterPro" id="IPR013154">
    <property type="entry name" value="ADH-like_N"/>
</dbReference>
<evidence type="ECO:0000313" key="7">
    <source>
        <dbReference type="EMBL" id="MCH4563261.1"/>
    </source>
</evidence>